<dbReference type="SUPFAM" id="SSF51905">
    <property type="entry name" value="FAD/NAD(P)-binding domain"/>
    <property type="match status" value="1"/>
</dbReference>
<evidence type="ECO:0000313" key="3">
    <source>
        <dbReference type="EMBL" id="UOK72778.1"/>
    </source>
</evidence>
<feature type="domain" description="FAD/NAD(P)-binding" evidence="2">
    <location>
        <begin position="5"/>
        <end position="288"/>
    </location>
</feature>
<dbReference type="RefSeq" id="WP_244450475.1">
    <property type="nucleotide sequence ID" value="NZ_CP083239.1"/>
</dbReference>
<dbReference type="PRINTS" id="PR00469">
    <property type="entry name" value="PNDRDTASEII"/>
</dbReference>
<dbReference type="Pfam" id="PF07992">
    <property type="entry name" value="Pyr_redox_2"/>
    <property type="match status" value="1"/>
</dbReference>
<gene>
    <name evidence="3" type="ORF">K9D25_08790</name>
</gene>
<reference evidence="3" key="1">
    <citation type="submission" date="2021-09" db="EMBL/GenBank/DDBJ databases">
        <title>Network and meta-omics reveal the key degrader and cooperation patterns in an efficient 1,4-dioxane-degrading microbial community.</title>
        <authorList>
            <person name="Dai C."/>
        </authorList>
    </citation>
    <scope>NUCLEOTIDE SEQUENCE</scope>
    <source>
        <strain evidence="3">ZM13</strain>
    </source>
</reference>
<accession>A0A9E7A4U9</accession>
<dbReference type="InterPro" id="IPR036188">
    <property type="entry name" value="FAD/NAD-bd_sf"/>
</dbReference>
<dbReference type="Proteomes" id="UP000831684">
    <property type="component" value="Chromosome"/>
</dbReference>
<dbReference type="PANTHER" id="PTHR42949">
    <property type="entry name" value="ANAEROBIC GLYCEROL-3-PHOSPHATE DEHYDROGENASE SUBUNIT B"/>
    <property type="match status" value="1"/>
</dbReference>
<proteinExistence type="predicted"/>
<dbReference type="PANTHER" id="PTHR42949:SF3">
    <property type="entry name" value="ANAEROBIC GLYCEROL-3-PHOSPHATE DEHYDROGENASE SUBUNIT B"/>
    <property type="match status" value="1"/>
</dbReference>
<dbReference type="Gene3D" id="3.50.50.60">
    <property type="entry name" value="FAD/NAD(P)-binding domain"/>
    <property type="match status" value="2"/>
</dbReference>
<dbReference type="InterPro" id="IPR051691">
    <property type="entry name" value="Metab_Enz_Cyan_OpOx_G3PDH"/>
</dbReference>
<evidence type="ECO:0000256" key="1">
    <source>
        <dbReference type="ARBA" id="ARBA00023002"/>
    </source>
</evidence>
<evidence type="ECO:0000313" key="4">
    <source>
        <dbReference type="Proteomes" id="UP000831684"/>
    </source>
</evidence>
<dbReference type="KEGG" id="apol:K9D25_08790"/>
<dbReference type="EMBL" id="CP083239">
    <property type="protein sequence ID" value="UOK72778.1"/>
    <property type="molecule type" value="Genomic_DNA"/>
</dbReference>
<dbReference type="GO" id="GO:0016491">
    <property type="term" value="F:oxidoreductase activity"/>
    <property type="evidence" value="ECO:0007669"/>
    <property type="project" value="UniProtKB-KW"/>
</dbReference>
<evidence type="ECO:0000259" key="2">
    <source>
        <dbReference type="Pfam" id="PF07992"/>
    </source>
</evidence>
<organism evidence="3 4">
    <name type="scientific">Ancylobacter polymorphus</name>
    <dbReference type="NCBI Taxonomy" id="223390"/>
    <lineage>
        <taxon>Bacteria</taxon>
        <taxon>Pseudomonadati</taxon>
        <taxon>Pseudomonadota</taxon>
        <taxon>Alphaproteobacteria</taxon>
        <taxon>Hyphomicrobiales</taxon>
        <taxon>Xanthobacteraceae</taxon>
        <taxon>Ancylobacter</taxon>
    </lineage>
</organism>
<protein>
    <submittedName>
        <fullName evidence="3">NAD(P)/FAD-dependent oxidoreductase</fullName>
    </submittedName>
</protein>
<dbReference type="InterPro" id="IPR023753">
    <property type="entry name" value="FAD/NAD-binding_dom"/>
</dbReference>
<dbReference type="PRINTS" id="PR00368">
    <property type="entry name" value="FADPNR"/>
</dbReference>
<name>A0A9E7A4U9_9HYPH</name>
<sequence length="411" mass="43652">MSEADVLIVGGGPAGVAAALELRRQGVARVVLLEREPHLGGATRHCSHSPFGMREFGRVYLGAAYGRRLEAEIARAGVELRTGHSVVRIEPGGQLQVTSPRGVETLAAKRLLIATGTRETPRSARLVSGDRPVGVVTTGALQAYVAFHGLMPFRRPLIVGSELVSLSAVLTCTSHGARPVAMIEPGPHPLAPAPLMAFPRLMGVPFHAGAELVDIRGTTRVEEATVRLADGTARVFACDGVLFTGRFTPESALLRQSTIGVDAGSSGPAIDPFGRTADPHVFAAGNLLRAVETGGWSFREGRAVGRAMAEDLAEERAGGSAPGDLIPVTFDPPIKLVVPGLIRRGAGATPALPDFQLRFLRRARGRLVLLIDGRETWSARGTWMPERRILVPIPRDAHTADAVHLRFEEAA</sequence>
<keyword evidence="1" id="KW-0560">Oxidoreductase</keyword>
<dbReference type="AlphaFoldDB" id="A0A9E7A4U9"/>